<keyword evidence="7 10" id="KW-0413">Isomerase</keyword>
<evidence type="ECO:0000256" key="11">
    <source>
        <dbReference type="SAM" id="MobiDB-lite"/>
    </source>
</evidence>
<evidence type="ECO:0000256" key="2">
    <source>
        <dbReference type="ARBA" id="ARBA00004496"/>
    </source>
</evidence>
<dbReference type="SUPFAM" id="SSF140984">
    <property type="entry name" value="PTPA-like"/>
    <property type="match status" value="1"/>
</dbReference>
<evidence type="ECO:0000256" key="6">
    <source>
        <dbReference type="ARBA" id="ARBA00023110"/>
    </source>
</evidence>
<comment type="subcellular location">
    <subcellularLocation>
        <location evidence="2 10">Cytoplasm</location>
    </subcellularLocation>
</comment>
<keyword evidence="13" id="KW-1185">Reference proteome</keyword>
<dbReference type="EC" id="5.2.1.8" evidence="4 10"/>
<evidence type="ECO:0000256" key="8">
    <source>
        <dbReference type="ARBA" id="ARBA00044786"/>
    </source>
</evidence>
<comment type="caution">
    <text evidence="12">The sequence shown here is derived from an EMBL/GenBank/DDBJ whole genome shotgun (WGS) entry which is preliminary data.</text>
</comment>
<protein>
    <recommendedName>
        <fullName evidence="8 10">Serine/threonine-protein phosphatase 2A activator</fullName>
        <ecNumber evidence="4 10">5.2.1.8</ecNumber>
    </recommendedName>
    <alternativeName>
        <fullName evidence="9 10">Phosphotyrosyl phosphatase activator</fullName>
    </alternativeName>
</protein>
<feature type="region of interest" description="Disordered" evidence="11">
    <location>
        <begin position="381"/>
        <end position="420"/>
    </location>
</feature>
<keyword evidence="6 10" id="KW-0697">Rotamase</keyword>
<dbReference type="FunFam" id="1.20.120.1150:FF:000002">
    <property type="entry name" value="Serine/threonine-protein phosphatase 2A activator"/>
    <property type="match status" value="1"/>
</dbReference>
<evidence type="ECO:0000256" key="7">
    <source>
        <dbReference type="ARBA" id="ARBA00023235"/>
    </source>
</evidence>
<dbReference type="GO" id="GO:0005634">
    <property type="term" value="C:nucleus"/>
    <property type="evidence" value="ECO:0007669"/>
    <property type="project" value="TreeGrafter"/>
</dbReference>
<name>A0A0L0C7C7_LUCCU</name>
<dbReference type="GO" id="GO:0007052">
    <property type="term" value="P:mitotic spindle organization"/>
    <property type="evidence" value="ECO:0007669"/>
    <property type="project" value="TreeGrafter"/>
</dbReference>
<comment type="similarity">
    <text evidence="3 10">Belongs to the PTPA-type PPIase family.</text>
</comment>
<keyword evidence="5 10" id="KW-0963">Cytoplasm</keyword>
<evidence type="ECO:0000256" key="10">
    <source>
        <dbReference type="RuleBase" id="RU361210"/>
    </source>
</evidence>
<dbReference type="GO" id="GO:0005737">
    <property type="term" value="C:cytoplasm"/>
    <property type="evidence" value="ECO:0007669"/>
    <property type="project" value="UniProtKB-SubCell"/>
</dbReference>
<dbReference type="Gene3D" id="1.20.120.1150">
    <property type="match status" value="1"/>
</dbReference>
<comment type="function">
    <text evidence="10">PPIases accelerate the folding of proteins. It catalyzes the cis-trans isomerization of proline imidic peptide bonds in oligopeptides.</text>
</comment>
<organism evidence="12 13">
    <name type="scientific">Lucilia cuprina</name>
    <name type="common">Green bottle fly</name>
    <name type="synonym">Australian sheep blowfly</name>
    <dbReference type="NCBI Taxonomy" id="7375"/>
    <lineage>
        <taxon>Eukaryota</taxon>
        <taxon>Metazoa</taxon>
        <taxon>Ecdysozoa</taxon>
        <taxon>Arthropoda</taxon>
        <taxon>Hexapoda</taxon>
        <taxon>Insecta</taxon>
        <taxon>Pterygota</taxon>
        <taxon>Neoptera</taxon>
        <taxon>Endopterygota</taxon>
        <taxon>Diptera</taxon>
        <taxon>Brachycera</taxon>
        <taxon>Muscomorpha</taxon>
        <taxon>Oestroidea</taxon>
        <taxon>Calliphoridae</taxon>
        <taxon>Luciliinae</taxon>
        <taxon>Lucilia</taxon>
    </lineage>
</organism>
<reference evidence="12 13" key="1">
    <citation type="journal article" date="2015" name="Nat. Commun.">
        <title>Lucilia cuprina genome unlocks parasitic fly biology to underpin future interventions.</title>
        <authorList>
            <person name="Anstead C.A."/>
            <person name="Korhonen P.K."/>
            <person name="Young N.D."/>
            <person name="Hall R.S."/>
            <person name="Jex A.R."/>
            <person name="Murali S.C."/>
            <person name="Hughes D.S."/>
            <person name="Lee S.F."/>
            <person name="Perry T."/>
            <person name="Stroehlein A.J."/>
            <person name="Ansell B.R."/>
            <person name="Breugelmans B."/>
            <person name="Hofmann A."/>
            <person name="Qu J."/>
            <person name="Dugan S."/>
            <person name="Lee S.L."/>
            <person name="Chao H."/>
            <person name="Dinh H."/>
            <person name="Han Y."/>
            <person name="Doddapaneni H.V."/>
            <person name="Worley K.C."/>
            <person name="Muzny D.M."/>
            <person name="Ioannidis P."/>
            <person name="Waterhouse R.M."/>
            <person name="Zdobnov E.M."/>
            <person name="James P.J."/>
            <person name="Bagnall N.H."/>
            <person name="Kotze A.C."/>
            <person name="Gibbs R.A."/>
            <person name="Richards S."/>
            <person name="Batterham P."/>
            <person name="Gasser R.B."/>
        </authorList>
    </citation>
    <scope>NUCLEOTIDE SEQUENCE [LARGE SCALE GENOMIC DNA]</scope>
    <source>
        <strain evidence="12 13">LS</strain>
        <tissue evidence="12">Full body</tissue>
    </source>
</reference>
<dbReference type="GO" id="GO:0008160">
    <property type="term" value="F:protein tyrosine phosphatase activator activity"/>
    <property type="evidence" value="ECO:0007669"/>
    <property type="project" value="TreeGrafter"/>
</dbReference>
<evidence type="ECO:0000256" key="3">
    <source>
        <dbReference type="ARBA" id="ARBA00011019"/>
    </source>
</evidence>
<evidence type="ECO:0000256" key="4">
    <source>
        <dbReference type="ARBA" id="ARBA00013194"/>
    </source>
</evidence>
<dbReference type="Proteomes" id="UP000037069">
    <property type="component" value="Unassembled WGS sequence"/>
</dbReference>
<dbReference type="AlphaFoldDB" id="A0A0L0C7C7"/>
<dbReference type="GO" id="GO:0000159">
    <property type="term" value="C:protein phosphatase type 2A complex"/>
    <property type="evidence" value="ECO:0007669"/>
    <property type="project" value="TreeGrafter"/>
</dbReference>
<dbReference type="Pfam" id="PF03095">
    <property type="entry name" value="PTPA"/>
    <property type="match status" value="1"/>
</dbReference>
<comment type="catalytic activity">
    <reaction evidence="1 10">
        <text>[protein]-peptidylproline (omega=180) = [protein]-peptidylproline (omega=0)</text>
        <dbReference type="Rhea" id="RHEA:16237"/>
        <dbReference type="Rhea" id="RHEA-COMP:10747"/>
        <dbReference type="Rhea" id="RHEA-COMP:10748"/>
        <dbReference type="ChEBI" id="CHEBI:83833"/>
        <dbReference type="ChEBI" id="CHEBI:83834"/>
        <dbReference type="EC" id="5.2.1.8"/>
    </reaction>
</comment>
<dbReference type="PIRSF" id="PIRSF016325">
    <property type="entry name" value="Phstyr_phstse_ac"/>
    <property type="match status" value="1"/>
</dbReference>
<accession>A0A0L0C7C7</accession>
<feature type="non-terminal residue" evidence="12">
    <location>
        <position position="1"/>
    </location>
</feature>
<evidence type="ECO:0000256" key="5">
    <source>
        <dbReference type="ARBA" id="ARBA00022490"/>
    </source>
</evidence>
<dbReference type="EMBL" id="JRES01000799">
    <property type="protein sequence ID" value="KNC28298.1"/>
    <property type="molecule type" value="Genomic_DNA"/>
</dbReference>
<dbReference type="PANTHER" id="PTHR10012:SF0">
    <property type="entry name" value="SERINE_THREONINE-PROTEIN PHOSPHATASE 2A ACTIVATOR"/>
    <property type="match status" value="1"/>
</dbReference>
<feature type="compositionally biased region" description="Polar residues" evidence="11">
    <location>
        <begin position="386"/>
        <end position="420"/>
    </location>
</feature>
<dbReference type="PANTHER" id="PTHR10012">
    <property type="entry name" value="SERINE/THREONINE-PROTEIN PHOSPHATASE 2A REGULATORY SUBUNIT B"/>
    <property type="match status" value="1"/>
</dbReference>
<dbReference type="OrthoDB" id="16120at2759"/>
<sequence>ELSCNKLWSKWICLYKNPKIFHVSWEKDCPFIYLSIIPIFVCVLFSKVELAGAAQPEKKVKQLSDVQVWLRSEAYYDLVGFINGISTAIQGKKLNDQIYISPTMKNLIEIFDKLNSFINETPPIEQPQRFGNKAFRAWSRKMNHEIFQILLKSIPADKCHLVTELGFYLSESFGNSVRIDYGTGHELSFIFFLCALFKGEILKEEDNIASALVLFNTYLTFVRRLQKTYRMEPAGSQGVWSLDDYQFVPFIWGSAQLSFGSPFPPAKFLDEDIIDSYKSEYMYISCIDFIQQVKTGHFSEHSYQLWSISAVPSWSKINAGLVKMYQKEILSKFPIIQHVYFGNLMSFNSVKPGTTIASARLGFLHPATVTEAKKPTIGSNLKVVDQENSTTSSTEPDSTNNKQRVMINVQSSQSTNETAE</sequence>
<dbReference type="InterPro" id="IPR043170">
    <property type="entry name" value="PTPA_C_lid"/>
</dbReference>
<evidence type="ECO:0000313" key="13">
    <source>
        <dbReference type="Proteomes" id="UP000037069"/>
    </source>
</evidence>
<dbReference type="OMA" id="SWIKINA"/>
<evidence type="ECO:0000256" key="9">
    <source>
        <dbReference type="ARBA" id="ARBA00044820"/>
    </source>
</evidence>
<dbReference type="InterPro" id="IPR004327">
    <property type="entry name" value="Phstyr_phstse_ac"/>
</dbReference>
<dbReference type="STRING" id="7375.A0A0L0C7C7"/>
<dbReference type="CDD" id="cd04087">
    <property type="entry name" value="PTPA"/>
    <property type="match status" value="1"/>
</dbReference>
<gene>
    <name evidence="12" type="ORF">FF38_13994</name>
</gene>
<proteinExistence type="inferred from homology"/>
<evidence type="ECO:0000256" key="1">
    <source>
        <dbReference type="ARBA" id="ARBA00000971"/>
    </source>
</evidence>
<evidence type="ECO:0000313" key="12">
    <source>
        <dbReference type="EMBL" id="KNC28298.1"/>
    </source>
</evidence>
<dbReference type="InterPro" id="IPR037218">
    <property type="entry name" value="PTPA_sf"/>
</dbReference>
<dbReference type="GO" id="GO:0003755">
    <property type="term" value="F:peptidyl-prolyl cis-trans isomerase activity"/>
    <property type="evidence" value="ECO:0007669"/>
    <property type="project" value="UniProtKB-KW"/>
</dbReference>